<comment type="caution">
    <text evidence="3">The sequence shown here is derived from an EMBL/GenBank/DDBJ whole genome shotgun (WGS) entry which is preliminary data.</text>
</comment>
<dbReference type="SUPFAM" id="SSF53335">
    <property type="entry name" value="S-adenosyl-L-methionine-dependent methyltransferases"/>
    <property type="match status" value="1"/>
</dbReference>
<dbReference type="PANTHER" id="PTHR44068:SF11">
    <property type="entry name" value="GERANYL DIPHOSPHATE 2-C-METHYLTRANSFERASE"/>
    <property type="match status" value="1"/>
</dbReference>
<dbReference type="PANTHER" id="PTHR44068">
    <property type="entry name" value="ZGC:194242"/>
    <property type="match status" value="1"/>
</dbReference>
<dbReference type="Pfam" id="PF08241">
    <property type="entry name" value="Methyltransf_11"/>
    <property type="match status" value="1"/>
</dbReference>
<proteinExistence type="predicted"/>
<gene>
    <name evidence="3" type="ORF">I8E28_14385</name>
</gene>
<sequence length="276" mass="29830">MEQQSAIAGHWAKGDVYAQVIATLEKMGKPLRGLTVEDLAPVDHFHARGFPATVDLADRLTIDAGDQVLDIGCGIGGPARYIATRFGCHVTGIDLTPTFVAAGRKLTALLELEDRVAMEEGDAQHLPYADGRFDGALAQHVTMNIPDRSRFFAEAARVLKPGAFFALTEHGLGPAGTPHYPLPWSEDGSGAYLVTPAETRSLLQQAGFEDVEVEDTGDKYLAAYKKVMALAEQDLLPPLGVHILLGANARDKTRNAARNIEEGRTHPIQVICRKRA</sequence>
<keyword evidence="3" id="KW-0489">Methyltransferase</keyword>
<evidence type="ECO:0000313" key="3">
    <source>
        <dbReference type="EMBL" id="MBK0393783.1"/>
    </source>
</evidence>
<evidence type="ECO:0000256" key="1">
    <source>
        <dbReference type="ARBA" id="ARBA00022679"/>
    </source>
</evidence>
<dbReference type="GO" id="GO:0008757">
    <property type="term" value="F:S-adenosylmethionine-dependent methyltransferase activity"/>
    <property type="evidence" value="ECO:0007669"/>
    <property type="project" value="InterPro"/>
</dbReference>
<dbReference type="InterPro" id="IPR050447">
    <property type="entry name" value="Erg6_SMT_methyltransf"/>
</dbReference>
<name>A0A934Q2U0_9BURK</name>
<protein>
    <submittedName>
        <fullName evidence="3">Class I SAM-dependent methyltransferase</fullName>
    </submittedName>
</protein>
<dbReference type="Proteomes" id="UP000617041">
    <property type="component" value="Unassembled WGS sequence"/>
</dbReference>
<accession>A0A934Q2U0</accession>
<dbReference type="EMBL" id="JAEDAO010000001">
    <property type="protein sequence ID" value="MBK0393783.1"/>
    <property type="molecule type" value="Genomic_DNA"/>
</dbReference>
<reference evidence="3" key="1">
    <citation type="submission" date="2020-12" db="EMBL/GenBank/DDBJ databases">
        <title>Ramlibacter sp. nov., isolated from a freshwater alga, Cryptomonas.</title>
        <authorList>
            <person name="Kim H.M."/>
            <person name="Jeon C.O."/>
        </authorList>
    </citation>
    <scope>NUCLEOTIDE SEQUENCE</scope>
    <source>
        <strain evidence="3">CrO1</strain>
    </source>
</reference>
<dbReference type="CDD" id="cd02440">
    <property type="entry name" value="AdoMet_MTases"/>
    <property type="match status" value="1"/>
</dbReference>
<dbReference type="Gene3D" id="3.40.50.150">
    <property type="entry name" value="Vaccinia Virus protein VP39"/>
    <property type="match status" value="1"/>
</dbReference>
<dbReference type="RefSeq" id="WP_200788730.1">
    <property type="nucleotide sequence ID" value="NZ_JAEDAO010000001.1"/>
</dbReference>
<dbReference type="InterPro" id="IPR013216">
    <property type="entry name" value="Methyltransf_11"/>
</dbReference>
<keyword evidence="1" id="KW-0808">Transferase</keyword>
<organism evidence="3 4">
    <name type="scientific">Ramlibacter algicola</name>
    <dbReference type="NCBI Taxonomy" id="2795217"/>
    <lineage>
        <taxon>Bacteria</taxon>
        <taxon>Pseudomonadati</taxon>
        <taxon>Pseudomonadota</taxon>
        <taxon>Betaproteobacteria</taxon>
        <taxon>Burkholderiales</taxon>
        <taxon>Comamonadaceae</taxon>
        <taxon>Ramlibacter</taxon>
    </lineage>
</organism>
<dbReference type="GO" id="GO:0032259">
    <property type="term" value="P:methylation"/>
    <property type="evidence" value="ECO:0007669"/>
    <property type="project" value="UniProtKB-KW"/>
</dbReference>
<dbReference type="AlphaFoldDB" id="A0A934Q2U0"/>
<keyword evidence="4" id="KW-1185">Reference proteome</keyword>
<feature type="domain" description="Methyltransferase type 11" evidence="2">
    <location>
        <begin position="69"/>
        <end position="166"/>
    </location>
</feature>
<evidence type="ECO:0000259" key="2">
    <source>
        <dbReference type="Pfam" id="PF08241"/>
    </source>
</evidence>
<evidence type="ECO:0000313" key="4">
    <source>
        <dbReference type="Proteomes" id="UP000617041"/>
    </source>
</evidence>
<dbReference type="InterPro" id="IPR029063">
    <property type="entry name" value="SAM-dependent_MTases_sf"/>
</dbReference>